<proteinExistence type="inferred from homology"/>
<organism evidence="4 5">
    <name type="scientific">Roseospira navarrensis</name>
    <dbReference type="NCBI Taxonomy" id="140058"/>
    <lineage>
        <taxon>Bacteria</taxon>
        <taxon>Pseudomonadati</taxon>
        <taxon>Pseudomonadota</taxon>
        <taxon>Alphaproteobacteria</taxon>
        <taxon>Rhodospirillales</taxon>
        <taxon>Rhodospirillaceae</taxon>
        <taxon>Roseospira</taxon>
    </lineage>
</organism>
<feature type="transmembrane region" description="Helical" evidence="3">
    <location>
        <begin position="84"/>
        <end position="103"/>
    </location>
</feature>
<comment type="caution">
    <text evidence="4">The sequence shown here is derived from an EMBL/GenBank/DDBJ whole genome shotgun (WGS) entry which is preliminary data.</text>
</comment>
<dbReference type="Pfam" id="PF01066">
    <property type="entry name" value="CDP-OH_P_transf"/>
    <property type="match status" value="1"/>
</dbReference>
<dbReference type="Proteomes" id="UP000434582">
    <property type="component" value="Unassembled WGS sequence"/>
</dbReference>
<sequence length="203" mass="21061">MLDSRLRPLIDPPLNGLGRALARAGVTANGLTLAAFALGVLAVPALALQWWGTALALIAANRLLDGLDGAVARATRPTDAGGYLDIVCDFVFYAVVPVGFALADPSANALPAAVLIASFVGTGSTFLAHAILAERHGLSSAAQGRKSLFYMSGLMEGSETVAFFVAFCLWPAWFPVLAWTMAGLCAVSALGRVLLTLRTFGTP</sequence>
<evidence type="ECO:0000256" key="3">
    <source>
        <dbReference type="SAM" id="Phobius"/>
    </source>
</evidence>
<evidence type="ECO:0000256" key="1">
    <source>
        <dbReference type="ARBA" id="ARBA00022679"/>
    </source>
</evidence>
<feature type="transmembrane region" description="Helical" evidence="3">
    <location>
        <begin position="179"/>
        <end position="197"/>
    </location>
</feature>
<keyword evidence="5" id="KW-1185">Reference proteome</keyword>
<dbReference type="GO" id="GO:0008654">
    <property type="term" value="P:phospholipid biosynthetic process"/>
    <property type="evidence" value="ECO:0007669"/>
    <property type="project" value="InterPro"/>
</dbReference>
<keyword evidence="1 2" id="KW-0808">Transferase</keyword>
<evidence type="ECO:0000256" key="2">
    <source>
        <dbReference type="RuleBase" id="RU003750"/>
    </source>
</evidence>
<reference evidence="4 5" key="1">
    <citation type="submission" date="2019-10" db="EMBL/GenBank/DDBJ databases">
        <title>Draft whole-genome sequence of the purple nonsulfur photosynthetic bacterium Roseospira navarrensis DSM 15114.</title>
        <authorList>
            <person name="Kyndt J.A."/>
            <person name="Meyer T.E."/>
        </authorList>
    </citation>
    <scope>NUCLEOTIDE SEQUENCE [LARGE SCALE GENOMIC DNA]</scope>
    <source>
        <strain evidence="4 5">DSM 15114</strain>
    </source>
</reference>
<feature type="transmembrane region" description="Helical" evidence="3">
    <location>
        <begin position="109"/>
        <end position="132"/>
    </location>
</feature>
<dbReference type="Gene3D" id="1.20.120.1760">
    <property type="match status" value="1"/>
</dbReference>
<dbReference type="EMBL" id="WIVE01000004">
    <property type="protein sequence ID" value="MQX35462.1"/>
    <property type="molecule type" value="Genomic_DNA"/>
</dbReference>
<name>A0A7X1ZDM7_9PROT</name>
<protein>
    <submittedName>
        <fullName evidence="4">CDP-alcohol phosphatidyltransferase family protein</fullName>
    </submittedName>
</protein>
<dbReference type="RefSeq" id="WP_153340970.1">
    <property type="nucleotide sequence ID" value="NZ_WIVE01000004.1"/>
</dbReference>
<dbReference type="InterPro" id="IPR043130">
    <property type="entry name" value="CDP-OH_PTrfase_TM_dom"/>
</dbReference>
<gene>
    <name evidence="4" type="ORF">GHC57_02905</name>
</gene>
<feature type="transmembrane region" description="Helical" evidence="3">
    <location>
        <begin position="21"/>
        <end position="42"/>
    </location>
</feature>
<dbReference type="PROSITE" id="PS00379">
    <property type="entry name" value="CDP_ALCOHOL_P_TRANSF"/>
    <property type="match status" value="1"/>
</dbReference>
<dbReference type="GO" id="GO:0016780">
    <property type="term" value="F:phosphotransferase activity, for other substituted phosphate groups"/>
    <property type="evidence" value="ECO:0007669"/>
    <property type="project" value="InterPro"/>
</dbReference>
<keyword evidence="3" id="KW-1133">Transmembrane helix</keyword>
<evidence type="ECO:0000313" key="4">
    <source>
        <dbReference type="EMBL" id="MQX35462.1"/>
    </source>
</evidence>
<dbReference type="InterPro" id="IPR000462">
    <property type="entry name" value="CDP-OH_P_trans"/>
</dbReference>
<keyword evidence="3" id="KW-0812">Transmembrane</keyword>
<dbReference type="GO" id="GO:0016020">
    <property type="term" value="C:membrane"/>
    <property type="evidence" value="ECO:0007669"/>
    <property type="project" value="InterPro"/>
</dbReference>
<accession>A0A7X1ZDM7</accession>
<evidence type="ECO:0000313" key="5">
    <source>
        <dbReference type="Proteomes" id="UP000434582"/>
    </source>
</evidence>
<keyword evidence="3" id="KW-0472">Membrane</keyword>
<dbReference type="OrthoDB" id="9790577at2"/>
<dbReference type="InterPro" id="IPR048254">
    <property type="entry name" value="CDP_ALCOHOL_P_TRANSF_CS"/>
</dbReference>
<comment type="similarity">
    <text evidence="2">Belongs to the CDP-alcohol phosphatidyltransferase class-I family.</text>
</comment>
<dbReference type="AlphaFoldDB" id="A0A7X1ZDM7"/>